<evidence type="ECO:0000313" key="3">
    <source>
        <dbReference type="Proteomes" id="UP001231518"/>
    </source>
</evidence>
<organism evidence="2 3">
    <name type="scientific">Mythimna separata</name>
    <name type="common">Oriental armyworm</name>
    <name type="synonym">Pseudaletia separata</name>
    <dbReference type="NCBI Taxonomy" id="271217"/>
    <lineage>
        <taxon>Eukaryota</taxon>
        <taxon>Metazoa</taxon>
        <taxon>Ecdysozoa</taxon>
        <taxon>Arthropoda</taxon>
        <taxon>Hexapoda</taxon>
        <taxon>Insecta</taxon>
        <taxon>Pterygota</taxon>
        <taxon>Neoptera</taxon>
        <taxon>Endopterygota</taxon>
        <taxon>Lepidoptera</taxon>
        <taxon>Glossata</taxon>
        <taxon>Ditrysia</taxon>
        <taxon>Noctuoidea</taxon>
        <taxon>Noctuidae</taxon>
        <taxon>Noctuinae</taxon>
        <taxon>Hadenini</taxon>
        <taxon>Mythimna</taxon>
    </lineage>
</organism>
<accession>A0AAD8DPG9</accession>
<comment type="caution">
    <text evidence="2">The sequence shown here is derived from an EMBL/GenBank/DDBJ whole genome shotgun (WGS) entry which is preliminary data.</text>
</comment>
<protein>
    <recommendedName>
        <fullName evidence="1">Reverse transcriptase domain-containing protein</fullName>
    </recommendedName>
</protein>
<dbReference type="CDD" id="cd01650">
    <property type="entry name" value="RT_nLTR_like"/>
    <property type="match status" value="1"/>
</dbReference>
<evidence type="ECO:0000259" key="1">
    <source>
        <dbReference type="PROSITE" id="PS50878"/>
    </source>
</evidence>
<feature type="domain" description="Reverse transcriptase" evidence="1">
    <location>
        <begin position="5"/>
        <end position="271"/>
    </location>
</feature>
<dbReference type="EMBL" id="JARGEI010000021">
    <property type="protein sequence ID" value="KAJ8712117.1"/>
    <property type="molecule type" value="Genomic_DNA"/>
</dbReference>
<dbReference type="PANTHER" id="PTHR36688:SF1">
    <property type="entry name" value="ENDONUCLEASE_EXONUCLEASE_PHOSPHATASE DOMAIN-CONTAINING PROTEIN"/>
    <property type="match status" value="1"/>
</dbReference>
<dbReference type="InterPro" id="IPR043502">
    <property type="entry name" value="DNA/RNA_pol_sf"/>
</dbReference>
<dbReference type="Pfam" id="PF00078">
    <property type="entry name" value="RVT_1"/>
    <property type="match status" value="1"/>
</dbReference>
<dbReference type="Proteomes" id="UP001231518">
    <property type="component" value="Chromosome 17"/>
</dbReference>
<proteinExistence type="predicted"/>
<dbReference type="GO" id="GO:0071897">
    <property type="term" value="P:DNA biosynthetic process"/>
    <property type="evidence" value="ECO:0007669"/>
    <property type="project" value="UniProtKB-ARBA"/>
</dbReference>
<keyword evidence="3" id="KW-1185">Reference proteome</keyword>
<dbReference type="SUPFAM" id="SSF56672">
    <property type="entry name" value="DNA/RNA polymerases"/>
    <property type="match status" value="1"/>
</dbReference>
<evidence type="ECO:0000313" key="2">
    <source>
        <dbReference type="EMBL" id="KAJ8712117.1"/>
    </source>
</evidence>
<dbReference type="PROSITE" id="PS50878">
    <property type="entry name" value="RT_POL"/>
    <property type="match status" value="1"/>
</dbReference>
<dbReference type="PANTHER" id="PTHR36688">
    <property type="entry name" value="ENDO/EXONUCLEASE/PHOSPHATASE DOMAIN-CONTAINING PROTEIN"/>
    <property type="match status" value="1"/>
</dbReference>
<name>A0AAD8DPG9_MYTSE</name>
<sequence length="416" mass="48196">MIFNAVMRVGYFPDLWKVSNIIMIHKPGKPLHEITSYRPISLLPIMSKLLERSLLHRMINVINEKSIIPEHQFGFREEHATVEQVHRVCRVIRASLEKKEYCSSVFLDIQQAFDRVWHKGLLYKIKSILPHTFYGILKSYLSSRIFQVTEGDCTSNFYEISAGVPQGSVLGPILYTLYTYDLPLSPGVTVATFADDTALLTSNKCPIKASRILQNSLNKLEKWLAKWRIAVSASKSVHITFTLRKEDCSPVSLNGSQLPHQHTVRYLGMHLDRRLTWRKHIQTKRDEINLKYKGLYWLLGRNSKLSLDNKLLIYKTILKPVWTYGIQLWGSACTSNVMVIQRVQNYILKQISNAPWFIKTTEVHEILNMPMVKQEIDSHGANYKLRLSKHPNQLAGQLTIPETVRRLKKRRDIFDD</sequence>
<gene>
    <name evidence="2" type="ORF">PYW07_004959</name>
</gene>
<reference evidence="2" key="1">
    <citation type="submission" date="2023-03" db="EMBL/GenBank/DDBJ databases">
        <title>Chromosome-level genomes of two armyworms, Mythimna separata and Mythimna loreyi, provide insights into the biosynthesis and reception of sex pheromones.</title>
        <authorList>
            <person name="Zhao H."/>
        </authorList>
    </citation>
    <scope>NUCLEOTIDE SEQUENCE</scope>
    <source>
        <strain evidence="2">BeijingLab</strain>
        <tissue evidence="2">Pupa</tissue>
    </source>
</reference>
<dbReference type="InterPro" id="IPR052560">
    <property type="entry name" value="RdDP_mobile_element"/>
</dbReference>
<dbReference type="InterPro" id="IPR000477">
    <property type="entry name" value="RT_dom"/>
</dbReference>
<dbReference type="AlphaFoldDB" id="A0AAD8DPG9"/>